<evidence type="ECO:0000313" key="10">
    <source>
        <dbReference type="EMBL" id="SZD74106.1"/>
    </source>
</evidence>
<keyword evidence="11" id="KW-1185">Reference proteome</keyword>
<keyword evidence="3 8" id="KW-0436">Ligase</keyword>
<dbReference type="Gene3D" id="3.40.50.620">
    <property type="entry name" value="HUPs"/>
    <property type="match status" value="1"/>
</dbReference>
<keyword evidence="6 8" id="KW-0067">ATP-binding</keyword>
<dbReference type="InterPro" id="IPR014729">
    <property type="entry name" value="Rossmann-like_a/b/a_fold"/>
</dbReference>
<dbReference type="HAMAP" id="MF_01161">
    <property type="entry name" value="tRNA_Ile_lys_synt"/>
    <property type="match status" value="1"/>
</dbReference>
<gene>
    <name evidence="8 10" type="primary">tilS</name>
    <name evidence="10" type="ORF">SAMEA104719789_01564</name>
</gene>
<evidence type="ECO:0000256" key="5">
    <source>
        <dbReference type="ARBA" id="ARBA00022741"/>
    </source>
</evidence>
<keyword evidence="5 8" id="KW-0547">Nucleotide-binding</keyword>
<evidence type="ECO:0000259" key="9">
    <source>
        <dbReference type="SMART" id="SM00977"/>
    </source>
</evidence>
<comment type="function">
    <text evidence="8">Ligates lysine onto the cytidine present at position 34 of the AUA codon-specific tRNA(Ile) that contains the anticodon CAU, in an ATP-dependent manner. Cytidine is converted to lysidine, thus changing the amino acid specificity of the tRNA from methionine to isoleucine.</text>
</comment>
<dbReference type="SUPFAM" id="SSF56037">
    <property type="entry name" value="PheT/TilS domain"/>
    <property type="match status" value="1"/>
</dbReference>
<dbReference type="NCBIfam" id="TIGR02432">
    <property type="entry name" value="lysidine_TilS_N"/>
    <property type="match status" value="1"/>
</dbReference>
<reference evidence="10 11" key="1">
    <citation type="submission" date="2018-09" db="EMBL/GenBank/DDBJ databases">
        <authorList>
            <consortium name="Pathogen Informatics"/>
        </authorList>
    </citation>
    <scope>NUCLEOTIDE SEQUENCE [LARGE SCALE GENOMIC DNA]</scope>
    <source>
        <strain evidence="10 11">OH-22767</strain>
    </source>
</reference>
<sequence>MKLNFPCEISVEKSKFLLAISGGVDSMVLLDLFSQKKLNFAVAHMNFGLREAADEDENFIKKIAQNKAISFFSKKVDTLNLKKENSLSTQMAARELRYAWFDELCKKYDFDYTVTAHHANDQVETFFLNLLRGSGAKGLSGMQTRQGKILRPLLSIKKEDILAYAKNHQIAWREDATNQTNDYLRNAIRNQLIPILNEIKSNAEERVLQSMNLLEIENQWINERVSTFKGKFFKPLENQTFSIPIAELKNLKPIENTLHYLFYDFGFGSAKEIEKLLSAENSSEIQSDKFRLIKNRKEILLKPLEEITTENIYKVQINKKMEVPLPIFFQTSDAEKIKTSASFDYKSLKFPLYLRSKKMGDRFFPAGMGGKSKKVSKYLKDEKFSKLEKENTLILVDANDEILWIVGHRQDERFLPHKNTKVWLHVDL</sequence>
<dbReference type="GO" id="GO:0005737">
    <property type="term" value="C:cytoplasm"/>
    <property type="evidence" value="ECO:0007669"/>
    <property type="project" value="UniProtKB-SubCell"/>
</dbReference>
<dbReference type="EMBL" id="UNSC01000007">
    <property type="protein sequence ID" value="SZD74106.1"/>
    <property type="molecule type" value="Genomic_DNA"/>
</dbReference>
<evidence type="ECO:0000256" key="1">
    <source>
        <dbReference type="ARBA" id="ARBA00004496"/>
    </source>
</evidence>
<dbReference type="GO" id="GO:0006400">
    <property type="term" value="P:tRNA modification"/>
    <property type="evidence" value="ECO:0007669"/>
    <property type="project" value="UniProtKB-UniRule"/>
</dbReference>
<evidence type="ECO:0000256" key="7">
    <source>
        <dbReference type="ARBA" id="ARBA00048539"/>
    </source>
</evidence>
<protein>
    <recommendedName>
        <fullName evidence="8">tRNA(Ile)-lysidine synthase</fullName>
        <ecNumber evidence="8">6.3.4.19</ecNumber>
    </recommendedName>
    <alternativeName>
        <fullName evidence="8">tRNA(Ile)-2-lysyl-cytidine synthase</fullName>
    </alternativeName>
    <alternativeName>
        <fullName evidence="8">tRNA(Ile)-lysidine synthetase</fullName>
    </alternativeName>
</protein>
<dbReference type="Proteomes" id="UP000262142">
    <property type="component" value="Unassembled WGS sequence"/>
</dbReference>
<keyword evidence="4 8" id="KW-0819">tRNA processing</keyword>
<dbReference type="Pfam" id="PF01171">
    <property type="entry name" value="ATP_bind_3"/>
    <property type="match status" value="1"/>
</dbReference>
<dbReference type="SMART" id="SM00977">
    <property type="entry name" value="TilS_C"/>
    <property type="match status" value="1"/>
</dbReference>
<dbReference type="NCBIfam" id="TIGR02433">
    <property type="entry name" value="lysidine_TilS_C"/>
    <property type="match status" value="1"/>
</dbReference>
<feature type="binding site" evidence="8">
    <location>
        <begin position="21"/>
        <end position="26"/>
    </location>
    <ligand>
        <name>ATP</name>
        <dbReference type="ChEBI" id="CHEBI:30616"/>
    </ligand>
</feature>
<comment type="domain">
    <text evidence="8">The N-terminal region contains the highly conserved SGGXDS motif, predicted to be a P-loop motif involved in ATP binding.</text>
</comment>
<dbReference type="GO" id="GO:0005524">
    <property type="term" value="F:ATP binding"/>
    <property type="evidence" value="ECO:0007669"/>
    <property type="project" value="UniProtKB-UniRule"/>
</dbReference>
<dbReference type="GO" id="GO:0032267">
    <property type="term" value="F:tRNA(Ile)-lysidine synthase activity"/>
    <property type="evidence" value="ECO:0007669"/>
    <property type="project" value="UniProtKB-EC"/>
</dbReference>
<comment type="similarity">
    <text evidence="8">Belongs to the tRNA(Ile)-lysidine synthase family.</text>
</comment>
<accession>A0A383U492</accession>
<dbReference type="EC" id="6.3.4.19" evidence="8"/>
<dbReference type="CDD" id="cd01992">
    <property type="entry name" value="TilS_N"/>
    <property type="match status" value="1"/>
</dbReference>
<evidence type="ECO:0000256" key="6">
    <source>
        <dbReference type="ARBA" id="ARBA00022840"/>
    </source>
</evidence>
<organism evidence="10 11">
    <name type="scientific">Candidatus Ornithobacterium hominis</name>
    <dbReference type="NCBI Taxonomy" id="2497989"/>
    <lineage>
        <taxon>Bacteria</taxon>
        <taxon>Pseudomonadati</taxon>
        <taxon>Bacteroidota</taxon>
        <taxon>Flavobacteriia</taxon>
        <taxon>Flavobacteriales</taxon>
        <taxon>Weeksellaceae</taxon>
        <taxon>Ornithobacterium</taxon>
    </lineage>
</organism>
<dbReference type="InterPro" id="IPR011063">
    <property type="entry name" value="TilS/TtcA_N"/>
</dbReference>
<name>A0A383U492_9FLAO</name>
<evidence type="ECO:0000256" key="4">
    <source>
        <dbReference type="ARBA" id="ARBA00022694"/>
    </source>
</evidence>
<dbReference type="InterPro" id="IPR012796">
    <property type="entry name" value="Lysidine-tRNA-synth_C"/>
</dbReference>
<dbReference type="AlphaFoldDB" id="A0A383U492"/>
<evidence type="ECO:0000256" key="8">
    <source>
        <dbReference type="HAMAP-Rule" id="MF_01161"/>
    </source>
</evidence>
<feature type="domain" description="Lysidine-tRNA(Ile) synthetase C-terminal" evidence="9">
    <location>
        <begin position="352"/>
        <end position="426"/>
    </location>
</feature>
<dbReference type="RefSeq" id="WP_133298027.1">
    <property type="nucleotide sequence ID" value="NZ_UNSC01000007.1"/>
</dbReference>
<comment type="catalytic activity">
    <reaction evidence="7 8">
        <text>cytidine(34) in tRNA(Ile2) + L-lysine + ATP = lysidine(34) in tRNA(Ile2) + AMP + diphosphate + H(+)</text>
        <dbReference type="Rhea" id="RHEA:43744"/>
        <dbReference type="Rhea" id="RHEA-COMP:10625"/>
        <dbReference type="Rhea" id="RHEA-COMP:10670"/>
        <dbReference type="ChEBI" id="CHEBI:15378"/>
        <dbReference type="ChEBI" id="CHEBI:30616"/>
        <dbReference type="ChEBI" id="CHEBI:32551"/>
        <dbReference type="ChEBI" id="CHEBI:33019"/>
        <dbReference type="ChEBI" id="CHEBI:82748"/>
        <dbReference type="ChEBI" id="CHEBI:83665"/>
        <dbReference type="ChEBI" id="CHEBI:456215"/>
        <dbReference type="EC" id="6.3.4.19"/>
    </reaction>
</comment>
<dbReference type="InterPro" id="IPR012094">
    <property type="entry name" value="tRNA_Ile_lys_synt"/>
</dbReference>
<evidence type="ECO:0000256" key="2">
    <source>
        <dbReference type="ARBA" id="ARBA00022490"/>
    </source>
</evidence>
<comment type="subcellular location">
    <subcellularLocation>
        <location evidence="1 8">Cytoplasm</location>
    </subcellularLocation>
</comment>
<dbReference type="OrthoDB" id="9807403at2"/>
<dbReference type="PANTHER" id="PTHR43033:SF1">
    <property type="entry name" value="TRNA(ILE)-LYSIDINE SYNTHASE-RELATED"/>
    <property type="match status" value="1"/>
</dbReference>
<proteinExistence type="inferred from homology"/>
<dbReference type="PANTHER" id="PTHR43033">
    <property type="entry name" value="TRNA(ILE)-LYSIDINE SYNTHASE-RELATED"/>
    <property type="match status" value="1"/>
</dbReference>
<dbReference type="InterPro" id="IPR012795">
    <property type="entry name" value="tRNA_Ile_lys_synt_N"/>
</dbReference>
<keyword evidence="2 8" id="KW-0963">Cytoplasm</keyword>
<evidence type="ECO:0000256" key="3">
    <source>
        <dbReference type="ARBA" id="ARBA00022598"/>
    </source>
</evidence>
<dbReference type="SUPFAM" id="SSF52402">
    <property type="entry name" value="Adenine nucleotide alpha hydrolases-like"/>
    <property type="match status" value="1"/>
</dbReference>
<evidence type="ECO:0000313" key="11">
    <source>
        <dbReference type="Proteomes" id="UP000262142"/>
    </source>
</evidence>